<dbReference type="EMBL" id="JAGRRH010000013">
    <property type="protein sequence ID" value="KAG7359438.1"/>
    <property type="molecule type" value="Genomic_DNA"/>
</dbReference>
<reference evidence="3" key="1">
    <citation type="journal article" date="2021" name="Sci. Rep.">
        <title>Diploid genomic architecture of Nitzschia inconspicua, an elite biomass production diatom.</title>
        <authorList>
            <person name="Oliver A."/>
            <person name="Podell S."/>
            <person name="Pinowska A."/>
            <person name="Traller J.C."/>
            <person name="Smith S.R."/>
            <person name="McClure R."/>
            <person name="Beliaev A."/>
            <person name="Bohutskyi P."/>
            <person name="Hill E.A."/>
            <person name="Rabines A."/>
            <person name="Zheng H."/>
            <person name="Allen L.Z."/>
            <person name="Kuo A."/>
            <person name="Grigoriev I.V."/>
            <person name="Allen A.E."/>
            <person name="Hazlebeck D."/>
            <person name="Allen E.E."/>
        </authorList>
    </citation>
    <scope>NUCLEOTIDE SEQUENCE</scope>
    <source>
        <strain evidence="3">Hildebrandi</strain>
    </source>
</reference>
<dbReference type="AlphaFoldDB" id="A0A9K3LCB7"/>
<gene>
    <name evidence="2" type="ORF">IV203_002591</name>
    <name evidence="3" type="ORF">IV203_034536</name>
</gene>
<organism evidence="3 4">
    <name type="scientific">Nitzschia inconspicua</name>
    <dbReference type="NCBI Taxonomy" id="303405"/>
    <lineage>
        <taxon>Eukaryota</taxon>
        <taxon>Sar</taxon>
        <taxon>Stramenopiles</taxon>
        <taxon>Ochrophyta</taxon>
        <taxon>Bacillariophyta</taxon>
        <taxon>Bacillariophyceae</taxon>
        <taxon>Bacillariophycidae</taxon>
        <taxon>Bacillariales</taxon>
        <taxon>Bacillariaceae</taxon>
        <taxon>Nitzschia</taxon>
    </lineage>
</organism>
<name>A0A9K3LCB7_9STRA</name>
<proteinExistence type="predicted"/>
<protein>
    <submittedName>
        <fullName evidence="3">Uncharacterized protein</fullName>
    </submittedName>
</protein>
<reference evidence="3" key="2">
    <citation type="submission" date="2021-04" db="EMBL/GenBank/DDBJ databases">
        <authorList>
            <person name="Podell S."/>
        </authorList>
    </citation>
    <scope>NUCLEOTIDE SEQUENCE</scope>
    <source>
        <strain evidence="3">Hildebrandi</strain>
    </source>
</reference>
<evidence type="ECO:0000256" key="1">
    <source>
        <dbReference type="SAM" id="MobiDB-lite"/>
    </source>
</evidence>
<dbReference type="EMBL" id="JAGRRH010000033">
    <property type="protein sequence ID" value="KAG7339538.1"/>
    <property type="molecule type" value="Genomic_DNA"/>
</dbReference>
<accession>A0A9K3LCB7</accession>
<comment type="caution">
    <text evidence="3">The sequence shown here is derived from an EMBL/GenBank/DDBJ whole genome shotgun (WGS) entry which is preliminary data.</text>
</comment>
<dbReference type="Proteomes" id="UP000693970">
    <property type="component" value="Unassembled WGS sequence"/>
</dbReference>
<sequence length="93" mass="9990">MAPSGQKYTGKGGSSSNGHENDFGSRQHLHLFLNSVIVCMTRVVMLTVFDSNRGYIFAINESNGKLALGSLVEEFMANSIWAGCDSNTAVSKS</sequence>
<feature type="region of interest" description="Disordered" evidence="1">
    <location>
        <begin position="1"/>
        <end position="21"/>
    </location>
</feature>
<keyword evidence="4" id="KW-1185">Reference proteome</keyword>
<evidence type="ECO:0000313" key="2">
    <source>
        <dbReference type="EMBL" id="KAG7339538.1"/>
    </source>
</evidence>
<evidence type="ECO:0000313" key="4">
    <source>
        <dbReference type="Proteomes" id="UP000693970"/>
    </source>
</evidence>
<evidence type="ECO:0000313" key="3">
    <source>
        <dbReference type="EMBL" id="KAG7359438.1"/>
    </source>
</evidence>